<evidence type="ECO:0000313" key="13">
    <source>
        <dbReference type="EMBL" id="QCG64784.1"/>
    </source>
</evidence>
<accession>A0A0R3AGA5</accession>
<dbReference type="EMBL" id="CP039631">
    <property type="protein sequence ID" value="QCG64784.1"/>
    <property type="molecule type" value="Genomic_DNA"/>
</dbReference>
<dbReference type="EMBL" id="JAAQWE010000044">
    <property type="protein sequence ID" value="NMY00654.1"/>
    <property type="molecule type" value="Genomic_DNA"/>
</dbReference>
<comment type="subcellular location">
    <subcellularLocation>
        <location evidence="1">Cell inner membrane</location>
        <topology evidence="1">Single-pass membrane protein</topology>
    </subcellularLocation>
</comment>
<evidence type="ECO:0000256" key="6">
    <source>
        <dbReference type="ARBA" id="ARBA00022692"/>
    </source>
</evidence>
<dbReference type="SUPFAM" id="SSF54523">
    <property type="entry name" value="Pili subunits"/>
    <property type="match status" value="1"/>
</dbReference>
<reference evidence="14" key="1">
    <citation type="submission" date="2019-04" db="EMBL/GenBank/DDBJ databases">
        <title>Complete genome sequence of Pseudomonas veronii strain PVy, a versatile degrader capable of using multiple contaminants as sole carbon sources.</title>
        <authorList>
            <person name="Lopez-Echartea E."/>
            <person name="Ridl J."/>
            <person name="Pajer P."/>
            <person name="Strejcek M."/>
            <person name="Suman J."/>
            <person name="Uhlik O."/>
        </authorList>
    </citation>
    <scope>NUCLEOTIDE SEQUENCE [LARGE SCALE GENOMIC DNA]</scope>
    <source>
        <strain evidence="14">Pvy</strain>
    </source>
</reference>
<sequence>MTQRGFTLIELLLGLILSGILAQLAVPSFKGLLESQQRHSAAQSLVGGLRYARSEAIARNRAVVIHALDDDWSRGWRVIVDLNGRGHLDDDNPVLLEHQDNGRVPIVGNGPVRSQVRFSGLGEPVFAGGGFRAGTVHVCATDQAQSLFQVVLAPSGRISLRRDKTEQALCRGSLNTLGLRAANAPAAPWAWRK</sequence>
<keyword evidence="8" id="KW-0472">Membrane</keyword>
<dbReference type="Pfam" id="PF07963">
    <property type="entry name" value="N_methyl"/>
    <property type="match status" value="1"/>
</dbReference>
<evidence type="ECO:0000313" key="12">
    <source>
        <dbReference type="EMBL" id="NMY00654.1"/>
    </source>
</evidence>
<dbReference type="Proteomes" id="UP000552560">
    <property type="component" value="Unassembled WGS sequence"/>
</dbReference>
<dbReference type="Gene3D" id="3.55.40.10">
    <property type="entry name" value="minor pseudopilin epsh domain"/>
    <property type="match status" value="1"/>
</dbReference>
<reference evidence="12 15" key="2">
    <citation type="journal article" date="2020" name="Front. Microbiol.">
        <title>Genetic Organization of the aprX-lipA2 Operon Affects the Proteolytic Potential of Pseudomonas Species in Milk.</title>
        <authorList>
            <person name="Maier C."/>
            <person name="Huptas C."/>
            <person name="von Neubeck M."/>
            <person name="Scherer S."/>
            <person name="Wenning M."/>
            <person name="Lucking G."/>
        </authorList>
    </citation>
    <scope>NUCLEOTIDE SEQUENCE [LARGE SCALE GENOMIC DNA]</scope>
    <source>
        <strain evidence="12 15">WS 4671</strain>
    </source>
</reference>
<evidence type="ECO:0000256" key="3">
    <source>
        <dbReference type="ARBA" id="ARBA00022475"/>
    </source>
</evidence>
<evidence type="ECO:0000256" key="7">
    <source>
        <dbReference type="ARBA" id="ARBA00022989"/>
    </source>
</evidence>
<dbReference type="Pfam" id="PF12019">
    <property type="entry name" value="GspH"/>
    <property type="match status" value="1"/>
</dbReference>
<gene>
    <name evidence="13" type="ORF">E4167_03775</name>
    <name evidence="12" type="ORF">HBO43_29190</name>
</gene>
<dbReference type="GO" id="GO:0015628">
    <property type="term" value="P:protein secretion by the type II secretion system"/>
    <property type="evidence" value="ECO:0007669"/>
    <property type="project" value="InterPro"/>
</dbReference>
<dbReference type="GO" id="GO:0015627">
    <property type="term" value="C:type II protein secretion system complex"/>
    <property type="evidence" value="ECO:0007669"/>
    <property type="project" value="InterPro"/>
</dbReference>
<evidence type="ECO:0000256" key="9">
    <source>
        <dbReference type="ARBA" id="ARBA00025772"/>
    </source>
</evidence>
<protein>
    <recommendedName>
        <fullName evidence="2">Type II secretion system protein H</fullName>
    </recommendedName>
    <alternativeName>
        <fullName evidence="10">General secretion pathway protein H</fullName>
    </alternativeName>
</protein>
<evidence type="ECO:0000256" key="5">
    <source>
        <dbReference type="ARBA" id="ARBA00022519"/>
    </source>
</evidence>
<dbReference type="InterPro" id="IPR012902">
    <property type="entry name" value="N_methyl_site"/>
</dbReference>
<evidence type="ECO:0000256" key="8">
    <source>
        <dbReference type="ARBA" id="ARBA00023136"/>
    </source>
</evidence>
<keyword evidence="3" id="KW-1003">Cell membrane</keyword>
<evidence type="ECO:0000256" key="4">
    <source>
        <dbReference type="ARBA" id="ARBA00022481"/>
    </source>
</evidence>
<dbReference type="NCBIfam" id="TIGR02532">
    <property type="entry name" value="IV_pilin_GFxxxE"/>
    <property type="match status" value="1"/>
</dbReference>
<dbReference type="OrthoDB" id="5732776at2"/>
<dbReference type="InterPro" id="IPR045584">
    <property type="entry name" value="Pilin-like"/>
</dbReference>
<comment type="similarity">
    <text evidence="9">Belongs to the GSP H family.</text>
</comment>
<keyword evidence="6" id="KW-0812">Transmembrane</keyword>
<evidence type="ECO:0000256" key="10">
    <source>
        <dbReference type="ARBA" id="ARBA00030775"/>
    </source>
</evidence>
<proteinExistence type="inferred from homology"/>
<keyword evidence="4" id="KW-0488">Methylation</keyword>
<evidence type="ECO:0000313" key="15">
    <source>
        <dbReference type="Proteomes" id="UP000552560"/>
    </source>
</evidence>
<evidence type="ECO:0000313" key="14">
    <source>
        <dbReference type="Proteomes" id="UP000298274"/>
    </source>
</evidence>
<dbReference type="Proteomes" id="UP000298274">
    <property type="component" value="Chromosome"/>
</dbReference>
<dbReference type="RefSeq" id="WP_046384738.1">
    <property type="nucleotide sequence ID" value="NZ_CBDFBJ010000014.1"/>
</dbReference>
<dbReference type="AlphaFoldDB" id="A0A0R3AGA5"/>
<keyword evidence="5" id="KW-0997">Cell inner membrane</keyword>
<dbReference type="GO" id="GO:0005886">
    <property type="term" value="C:plasma membrane"/>
    <property type="evidence" value="ECO:0007669"/>
    <property type="project" value="UniProtKB-SubCell"/>
</dbReference>
<evidence type="ECO:0000259" key="11">
    <source>
        <dbReference type="Pfam" id="PF12019"/>
    </source>
</evidence>
<evidence type="ECO:0000256" key="2">
    <source>
        <dbReference type="ARBA" id="ARBA00021549"/>
    </source>
</evidence>
<name>A0A0R3AGA5_PSEVE</name>
<reference evidence="13" key="3">
    <citation type="submission" date="2020-01" db="EMBL/GenBank/DDBJ databases">
        <title>Complete genome sequence of Pseudomonas veronii strain PVy, a versatile degrader capable of using multiple contaminants as sole carbon sources.</title>
        <authorList>
            <person name="Lopez-Echartea E."/>
            <person name="Ridl J."/>
            <person name="Pajer P."/>
            <person name="Strejcek M."/>
            <person name="Suman J."/>
            <person name="Uhlik O."/>
        </authorList>
    </citation>
    <scope>NUCLEOTIDE SEQUENCE</scope>
    <source>
        <strain evidence="13">Pvy</strain>
    </source>
</reference>
<dbReference type="InterPro" id="IPR022346">
    <property type="entry name" value="T2SS_GspH"/>
</dbReference>
<keyword evidence="7" id="KW-1133">Transmembrane helix</keyword>
<feature type="domain" description="General secretion pathway GspH" evidence="11">
    <location>
        <begin position="41"/>
        <end position="156"/>
    </location>
</feature>
<organism evidence="12 15">
    <name type="scientific">Pseudomonas veronii</name>
    <dbReference type="NCBI Taxonomy" id="76761"/>
    <lineage>
        <taxon>Bacteria</taxon>
        <taxon>Pseudomonadati</taxon>
        <taxon>Pseudomonadota</taxon>
        <taxon>Gammaproteobacteria</taxon>
        <taxon>Pseudomonadales</taxon>
        <taxon>Pseudomonadaceae</taxon>
        <taxon>Pseudomonas</taxon>
    </lineage>
</organism>
<evidence type="ECO:0000256" key="1">
    <source>
        <dbReference type="ARBA" id="ARBA00004377"/>
    </source>
</evidence>